<keyword evidence="5 6" id="KW-0472">Membrane</keyword>
<evidence type="ECO:0000259" key="8">
    <source>
        <dbReference type="Pfam" id="PF01602"/>
    </source>
</evidence>
<evidence type="ECO:0000256" key="5">
    <source>
        <dbReference type="ARBA" id="ARBA00023136"/>
    </source>
</evidence>
<proteinExistence type="inferred from homology"/>
<comment type="subcellular location">
    <subcellularLocation>
        <location evidence="1">Endomembrane system</location>
    </subcellularLocation>
</comment>
<feature type="compositionally biased region" description="Acidic residues" evidence="7">
    <location>
        <begin position="569"/>
        <end position="583"/>
    </location>
</feature>
<keyword evidence="10" id="KW-1185">Reference proteome</keyword>
<protein>
    <recommendedName>
        <fullName evidence="6">AP complex subunit beta</fullName>
    </recommendedName>
</protein>
<dbReference type="Gene3D" id="1.25.10.10">
    <property type="entry name" value="Leucine-rich Repeat Variant"/>
    <property type="match status" value="1"/>
</dbReference>
<dbReference type="PANTHER" id="PTHR11134">
    <property type="entry name" value="ADAPTOR COMPLEX SUBUNIT BETA FAMILY MEMBER"/>
    <property type="match status" value="1"/>
</dbReference>
<name>A0ABQ8ZFA1_9EUKA</name>
<evidence type="ECO:0000313" key="9">
    <source>
        <dbReference type="EMBL" id="KAJ6255357.1"/>
    </source>
</evidence>
<dbReference type="PIRSF" id="PIRSF002291">
    <property type="entry name" value="AP_complex_beta"/>
    <property type="match status" value="1"/>
</dbReference>
<evidence type="ECO:0000256" key="2">
    <source>
        <dbReference type="ARBA" id="ARBA00006613"/>
    </source>
</evidence>
<reference evidence="9" key="1">
    <citation type="submission" date="2022-08" db="EMBL/GenBank/DDBJ databases">
        <title>Novel sulfate-reducing endosymbionts in the free-living metamonad Anaeramoeba.</title>
        <authorList>
            <person name="Jerlstrom-Hultqvist J."/>
            <person name="Cepicka I."/>
            <person name="Gallot-Lavallee L."/>
            <person name="Salas-Leiva D."/>
            <person name="Curtis B.A."/>
            <person name="Zahonova K."/>
            <person name="Pipaliya S."/>
            <person name="Dacks J."/>
            <person name="Roger A.J."/>
        </authorList>
    </citation>
    <scope>NUCLEOTIDE SEQUENCE</scope>
    <source>
        <strain evidence="9">Schooner1</strain>
    </source>
</reference>
<comment type="caution">
    <text evidence="9">The sequence shown here is derived from an EMBL/GenBank/DDBJ whole genome shotgun (WGS) entry which is preliminary data.</text>
</comment>
<dbReference type="InterPro" id="IPR011989">
    <property type="entry name" value="ARM-like"/>
</dbReference>
<organism evidence="9 10">
    <name type="scientific">Anaeramoeba flamelloides</name>
    <dbReference type="NCBI Taxonomy" id="1746091"/>
    <lineage>
        <taxon>Eukaryota</taxon>
        <taxon>Metamonada</taxon>
        <taxon>Anaeramoebidae</taxon>
        <taxon>Anaeramoeba</taxon>
    </lineage>
</organism>
<evidence type="ECO:0000256" key="3">
    <source>
        <dbReference type="ARBA" id="ARBA00022448"/>
    </source>
</evidence>
<sequence length="590" mass="67679">MSNFDLVEINRIKELMKNVRIKDTQKRKKLICKVIDLMNQGADVSSLLPEMIKASQTTDLAQKKLINLFLLTYSSKYPKTALMTVNTFIKDTVSKLPSICGLAIRSMSSLNNPELLKLIMPHVLRSLNDHSSYVRSIAIISLIKLWKVIPESLNLEEINYTLYELLLDNDPQVLLNSIQAINTIFHESGGIAINSKIISHFLNRLTSLSDWGLGVVFGLISKYAPENEKESLLILNRCDDFLRHENSFVVLSAAKVLVNIIEDLPNLKIQHIKLIAKQLPQLFYKDYTRFFLQRSDLSYQTNVKLDILSEIVSSTNVQPIIEELSEYVINSEMNQDLSRRAIVSLSKIAIKFPKYCQSILQSLIAFLDLEIDYIIEESIIVMKNILQILPTSIEMIKNYISQISKLLINNDSNSESKSSLIWICGQFGNEIEKSPYILESLILDFDKLESRSKLELLSSTVNLFCIRPAECQLMLGKLLQLSIEDQNNVDVLDRALFYYRILETGIENAKLIVSKNFSPEKITFQEKDDEQLTETLLDEYNSLSIVYEKPYSQITHNYRILNQEKSDESESESESESENENQNENEKEWG</sequence>
<accession>A0ABQ8ZFA1</accession>
<gene>
    <name evidence="9" type="ORF">M0813_11573</name>
</gene>
<dbReference type="SUPFAM" id="SSF48371">
    <property type="entry name" value="ARM repeat"/>
    <property type="match status" value="1"/>
</dbReference>
<feature type="region of interest" description="Disordered" evidence="7">
    <location>
        <begin position="559"/>
        <end position="590"/>
    </location>
</feature>
<dbReference type="InterPro" id="IPR016342">
    <property type="entry name" value="AP_complex_bsu_1_2_4"/>
</dbReference>
<evidence type="ECO:0000256" key="1">
    <source>
        <dbReference type="ARBA" id="ARBA00004308"/>
    </source>
</evidence>
<comment type="similarity">
    <text evidence="2 6">Belongs to the adaptor complexes large subunit family.</text>
</comment>
<evidence type="ECO:0000256" key="4">
    <source>
        <dbReference type="ARBA" id="ARBA00022927"/>
    </source>
</evidence>
<dbReference type="Pfam" id="PF01602">
    <property type="entry name" value="Adaptin_N"/>
    <property type="match status" value="1"/>
</dbReference>
<dbReference type="InterPro" id="IPR026739">
    <property type="entry name" value="AP_beta"/>
</dbReference>
<dbReference type="InterPro" id="IPR016024">
    <property type="entry name" value="ARM-type_fold"/>
</dbReference>
<feature type="domain" description="Clathrin/coatomer adaptor adaptin-like N-terminal" evidence="8">
    <location>
        <begin position="14"/>
        <end position="282"/>
    </location>
</feature>
<keyword evidence="3 6" id="KW-0813">Transport</keyword>
<dbReference type="EMBL" id="JAOAOG010000006">
    <property type="protein sequence ID" value="KAJ6255357.1"/>
    <property type="molecule type" value="Genomic_DNA"/>
</dbReference>
<dbReference type="Proteomes" id="UP001150062">
    <property type="component" value="Unassembled WGS sequence"/>
</dbReference>
<evidence type="ECO:0000313" key="10">
    <source>
        <dbReference type="Proteomes" id="UP001150062"/>
    </source>
</evidence>
<dbReference type="InterPro" id="IPR002553">
    <property type="entry name" value="Clathrin/coatomer_adapt-like_N"/>
</dbReference>
<evidence type="ECO:0000256" key="7">
    <source>
        <dbReference type="SAM" id="MobiDB-lite"/>
    </source>
</evidence>
<keyword evidence="4 6" id="KW-0653">Protein transport</keyword>
<evidence type="ECO:0000256" key="6">
    <source>
        <dbReference type="PIRNR" id="PIRNR002291"/>
    </source>
</evidence>